<keyword evidence="1" id="KW-0175">Coiled coil</keyword>
<name>Q52643_XYLRU</name>
<dbReference type="EMBL" id="U30294">
    <property type="protein sequence ID" value="AAB17718.1"/>
    <property type="molecule type" value="Genomic_DNA"/>
</dbReference>
<feature type="coiled-coil region" evidence="1">
    <location>
        <begin position="111"/>
        <end position="210"/>
    </location>
</feature>
<reference evidence="3" key="1">
    <citation type="journal article" date="1996" name="Plasmid">
        <title>Structural organization of pRAM4, a cryptic plasmid from Prevotella ruminicola.</title>
        <authorList>
            <person name="Ogata K."/>
            <person name="Aminov R.I."/>
            <person name="Nagamine T."/>
            <person name="Benno Y."/>
            <person name="Sekizaki T."/>
            <person name="Mitsumori M."/>
            <person name="Minato H."/>
            <person name="Itabashi H."/>
        </authorList>
    </citation>
    <scope>NUCLEOTIDE SEQUENCE</scope>
    <source>
        <strain evidence="3">T31</strain>
        <plasmid evidence="3">pRAM4</plasmid>
    </source>
</reference>
<evidence type="ECO:0000313" key="3">
    <source>
        <dbReference type="EMBL" id="AAB17718.1"/>
    </source>
</evidence>
<organism evidence="3">
    <name type="scientific">Xylanibacter ruminicola</name>
    <name type="common">Prevotella ruminicola</name>
    <dbReference type="NCBI Taxonomy" id="839"/>
    <lineage>
        <taxon>Bacteria</taxon>
        <taxon>Pseudomonadati</taxon>
        <taxon>Bacteroidota</taxon>
        <taxon>Bacteroidia</taxon>
        <taxon>Bacteroidales</taxon>
        <taxon>Prevotellaceae</taxon>
        <taxon>Xylanibacter</taxon>
    </lineage>
</organism>
<keyword evidence="3" id="KW-0614">Plasmid</keyword>
<proteinExistence type="predicted"/>
<protein>
    <submittedName>
        <fullName evidence="3">ORF2</fullName>
    </submittedName>
</protein>
<evidence type="ECO:0000256" key="2">
    <source>
        <dbReference type="SAM" id="MobiDB-lite"/>
    </source>
</evidence>
<feature type="compositionally biased region" description="Polar residues" evidence="2">
    <location>
        <begin position="264"/>
        <end position="277"/>
    </location>
</feature>
<sequence>MPEVLTPFREDCLSLPGHGDITDDQIKAYLRNVEEKYKIKPLGAWYHKDEGHPRSKYIEGDTNFEVNYHIHVLYYCQDPETGKAIRLPRSFFTERQDFLAQATGLERGNPAKETRSQRRSALQQRIEAQEQRIEQLQKVIDQKDKERDKAIEDAKASIWQTAKRIFGSDKTINGLKATIKAQKDKIEALQAQIKVERQNHKAELEKTRQNASKPLKNVLSKIAAALEYWPSKLTEDGVLAKVRDLKESERSWRHTALDAKEQLKAQNQPSQDHQLRR</sequence>
<accession>Q52643</accession>
<feature type="region of interest" description="Disordered" evidence="2">
    <location>
        <begin position="257"/>
        <end position="277"/>
    </location>
</feature>
<dbReference type="AlphaFoldDB" id="Q52643"/>
<dbReference type="RefSeq" id="WP_010890175.1">
    <property type="nucleotide sequence ID" value="NC_001760.1"/>
</dbReference>
<evidence type="ECO:0000256" key="1">
    <source>
        <dbReference type="SAM" id="Coils"/>
    </source>
</evidence>
<geneLocation type="plasmid" evidence="3">
    <name>pRAM4</name>
</geneLocation>